<dbReference type="SUPFAM" id="SSF102588">
    <property type="entry name" value="LmbE-like"/>
    <property type="match status" value="1"/>
</dbReference>
<dbReference type="PANTHER" id="PTHR12993:SF26">
    <property type="entry name" value="1D-MYO-INOSITOL 2-ACETAMIDO-2-DEOXY-ALPHA-D-GLUCOPYRANOSIDE DEACETYLASE"/>
    <property type="match status" value="1"/>
</dbReference>
<accession>A0A839QUF9</accession>
<dbReference type="GO" id="GO:0035595">
    <property type="term" value="F:N-acetylglucosaminylinositol deacetylase activity"/>
    <property type="evidence" value="ECO:0007669"/>
    <property type="project" value="UniProtKB-EC"/>
</dbReference>
<evidence type="ECO:0000313" key="2">
    <source>
        <dbReference type="EMBL" id="MBB3023278.1"/>
    </source>
</evidence>
<dbReference type="Proteomes" id="UP000568050">
    <property type="component" value="Unassembled WGS sequence"/>
</dbReference>
<keyword evidence="1" id="KW-0862">Zinc</keyword>
<dbReference type="GO" id="GO:0016137">
    <property type="term" value="P:glycoside metabolic process"/>
    <property type="evidence" value="ECO:0007669"/>
    <property type="project" value="UniProtKB-ARBA"/>
</dbReference>
<dbReference type="InterPro" id="IPR024078">
    <property type="entry name" value="LmbE-like_dom_sf"/>
</dbReference>
<dbReference type="AlphaFoldDB" id="A0A839QUF9"/>
<organism evidence="2 3">
    <name type="scientific">Helcobacillus massiliensis</name>
    <dbReference type="NCBI Taxonomy" id="521392"/>
    <lineage>
        <taxon>Bacteria</taxon>
        <taxon>Bacillati</taxon>
        <taxon>Actinomycetota</taxon>
        <taxon>Actinomycetes</taxon>
        <taxon>Micrococcales</taxon>
        <taxon>Dermabacteraceae</taxon>
        <taxon>Helcobacillus</taxon>
    </lineage>
</organism>
<keyword evidence="3" id="KW-1185">Reference proteome</keyword>
<dbReference type="InterPro" id="IPR003737">
    <property type="entry name" value="GlcNAc_PI_deacetylase-related"/>
</dbReference>
<sequence length="261" mass="27312">MSTSSALIAALTSSDVRADQHRLLFIHAHPDDEAAQTGALTAWATGRGIAVAVLTCTRGEEGEYVPGTLADGDDLVTVRARELAGSLRELAVDAHAYLGTEPALREGAQPRHYRDSGMQWVAPGVAGPADTTDERTFTAAPIAEAAADAAAFAADFGATAIISYDQYGSYGHPDHVRAHEVAVETARVTGLPMLEVLSPVGPESDAGFTRLDASDGFRAAQRALAHYPTQMRVDGDELVHVGGQRTPIETSVGLRGVEVGA</sequence>
<evidence type="ECO:0000313" key="3">
    <source>
        <dbReference type="Proteomes" id="UP000568050"/>
    </source>
</evidence>
<dbReference type="PANTHER" id="PTHR12993">
    <property type="entry name" value="N-ACETYLGLUCOSAMINYL-PHOSPHATIDYLINOSITOL DE-N-ACETYLASE-RELATED"/>
    <property type="match status" value="1"/>
</dbReference>
<dbReference type="EMBL" id="JACHWP010000003">
    <property type="protein sequence ID" value="MBB3023278.1"/>
    <property type="molecule type" value="Genomic_DNA"/>
</dbReference>
<proteinExistence type="predicted"/>
<name>A0A839QUF9_9MICO</name>
<evidence type="ECO:0000256" key="1">
    <source>
        <dbReference type="ARBA" id="ARBA00022833"/>
    </source>
</evidence>
<comment type="caution">
    <text evidence="2">The sequence shown here is derived from an EMBL/GenBank/DDBJ whole genome shotgun (WGS) entry which is preliminary data.</text>
</comment>
<reference evidence="2 3" key="1">
    <citation type="submission" date="2020-08" db="EMBL/GenBank/DDBJ databases">
        <title>Sequencing the genomes of 1000 actinobacteria strains.</title>
        <authorList>
            <person name="Klenk H.-P."/>
        </authorList>
    </citation>
    <scope>NUCLEOTIDE SEQUENCE [LARGE SCALE GENOMIC DNA]</scope>
    <source>
        <strain evidence="2 3">DSM 23040</strain>
    </source>
</reference>
<gene>
    <name evidence="2" type="ORF">FHX50_001563</name>
</gene>
<dbReference type="EC" id="3.5.1.103" evidence="2"/>
<dbReference type="Pfam" id="PF02585">
    <property type="entry name" value="PIG-L"/>
    <property type="match status" value="1"/>
</dbReference>
<dbReference type="RefSeq" id="WP_183376305.1">
    <property type="nucleotide sequence ID" value="NZ_CBCSFZ010000052.1"/>
</dbReference>
<dbReference type="Gene3D" id="3.40.50.10320">
    <property type="entry name" value="LmbE-like"/>
    <property type="match status" value="1"/>
</dbReference>
<keyword evidence="2" id="KW-0378">Hydrolase</keyword>
<protein>
    <submittedName>
        <fullName evidence="2">N-acetyl-1-D-myo-inositol-2-amino-2-deoxy-alpha-D-glucopyranoside deacetylase</fullName>
        <ecNumber evidence="2">3.5.1.103</ecNumber>
    </submittedName>
</protein>